<evidence type="ECO:0000256" key="1">
    <source>
        <dbReference type="SAM" id="Phobius"/>
    </source>
</evidence>
<keyword evidence="4" id="KW-1185">Reference proteome</keyword>
<dbReference type="Proteomes" id="UP000426328">
    <property type="component" value="Chromosome"/>
</dbReference>
<reference evidence="2 5" key="1">
    <citation type="submission" date="2019-10" db="EMBL/GenBank/DDBJ databases">
        <title>Comparative genomics of sulfur disproportionating microorganisms.</title>
        <authorList>
            <person name="Ward L.M."/>
            <person name="Bertran E."/>
            <person name="Johnston D."/>
        </authorList>
    </citation>
    <scope>NUCLEOTIDE SEQUENCE [LARGE SCALE GENOMIC DNA]</scope>
    <source>
        <strain evidence="2 5">DSM 3772</strain>
    </source>
</reference>
<dbReference type="RefSeq" id="WP_152942584.1">
    <property type="nucleotide sequence ID" value="NZ_CP045482.1"/>
</dbReference>
<proteinExistence type="predicted"/>
<sequence length="187" mass="20095">MADSVIDNFILLIAVVVIGLVILGFTFSYFAPREAFSIAEQSASSLSSSSTISTGPLLISGSEGSVVIELYNPSYNGNYSIFVFPISSTYEQDVGIITPSSTSSFTVYMPNGELAKQINIDSQIYCVNGKILYDSPITAYSVPSNTPVTIQVGGISSSSCIVVIWILYCSSGYWFRIDYTFTGVPST</sequence>
<dbReference type="KEGG" id="aamb:D1866_04320"/>
<dbReference type="AlphaFoldDB" id="A0A650CUC2"/>
<dbReference type="EMBL" id="CP045482">
    <property type="protein sequence ID" value="QGR21305.1"/>
    <property type="molecule type" value="Genomic_DNA"/>
</dbReference>
<organism evidence="3 4">
    <name type="scientific">Acidianus ambivalens</name>
    <name type="common">Desulfurolobus ambivalens</name>
    <dbReference type="NCBI Taxonomy" id="2283"/>
    <lineage>
        <taxon>Archaea</taxon>
        <taxon>Thermoproteota</taxon>
        <taxon>Thermoprotei</taxon>
        <taxon>Sulfolobales</taxon>
        <taxon>Sulfolobaceae</taxon>
        <taxon>Acidianus</taxon>
    </lineage>
</organism>
<dbReference type="GeneID" id="42778935"/>
<evidence type="ECO:0000313" key="3">
    <source>
        <dbReference type="EMBL" id="QGR21305.1"/>
    </source>
</evidence>
<reference evidence="3 4" key="2">
    <citation type="submission" date="2019-10" db="EMBL/GenBank/DDBJ databases">
        <title>Genome Sequences from Six Type Strain Members of the Archaeal Family Sulfolobaceae: Acidianus ambivalens, Acidianus infernus, Metallosphaera prunae, Stygiolobus azoricus, Sulfolobus metallicus, and Sulfurisphaera ohwakuensis.</title>
        <authorList>
            <person name="Counts J.A."/>
            <person name="Kelly R.M."/>
        </authorList>
    </citation>
    <scope>NUCLEOTIDE SEQUENCE [LARGE SCALE GENOMIC DNA]</scope>
    <source>
        <strain evidence="3 4">LEI 10</strain>
    </source>
</reference>
<gene>
    <name evidence="3" type="ORF">D1866_04320</name>
    <name evidence="2" type="ORF">GFB69_10505</name>
</gene>
<dbReference type="Proteomes" id="UP000474054">
    <property type="component" value="Unassembled WGS sequence"/>
</dbReference>
<name>A0A650CUC2_ACIAM</name>
<evidence type="ECO:0000313" key="2">
    <source>
        <dbReference type="EMBL" id="MQL56153.1"/>
    </source>
</evidence>
<dbReference type="EMBL" id="WHYS01000002">
    <property type="protein sequence ID" value="MQL56153.1"/>
    <property type="molecule type" value="Genomic_DNA"/>
</dbReference>
<feature type="transmembrane region" description="Helical" evidence="1">
    <location>
        <begin position="9"/>
        <end position="31"/>
    </location>
</feature>
<keyword evidence="1" id="KW-1133">Transmembrane helix</keyword>
<accession>A0A650CUC2</accession>
<protein>
    <submittedName>
        <fullName evidence="3">Uncharacterized protein</fullName>
    </submittedName>
</protein>
<keyword evidence="1" id="KW-0472">Membrane</keyword>
<evidence type="ECO:0000313" key="5">
    <source>
        <dbReference type="Proteomes" id="UP000474054"/>
    </source>
</evidence>
<evidence type="ECO:0000313" key="4">
    <source>
        <dbReference type="Proteomes" id="UP000426328"/>
    </source>
</evidence>
<keyword evidence="1" id="KW-0812">Transmembrane</keyword>